<keyword evidence="2" id="KW-0472">Membrane</keyword>
<dbReference type="RefSeq" id="WP_011610236.1">
    <property type="nucleotide sequence ID" value="NC_008312.1"/>
</dbReference>
<evidence type="ECO:0000313" key="4">
    <source>
        <dbReference type="EMBL" id="ABG49840.1"/>
    </source>
</evidence>
<feature type="transmembrane region" description="Helical" evidence="2">
    <location>
        <begin position="236"/>
        <end position="254"/>
    </location>
</feature>
<feature type="transmembrane region" description="Helical" evidence="2">
    <location>
        <begin position="48"/>
        <end position="67"/>
    </location>
</feature>
<feature type="transmembrane region" description="Helical" evidence="2">
    <location>
        <begin position="88"/>
        <end position="110"/>
    </location>
</feature>
<gene>
    <name evidence="4" type="ordered locus">Tery_0371</name>
</gene>
<evidence type="ECO:0000256" key="1">
    <source>
        <dbReference type="ARBA" id="ARBA00007362"/>
    </source>
</evidence>
<dbReference type="KEGG" id="ter:Tery_0371"/>
<feature type="transmembrane region" description="Helical" evidence="2">
    <location>
        <begin position="144"/>
        <end position="164"/>
    </location>
</feature>
<feature type="transmembrane region" description="Helical" evidence="2">
    <location>
        <begin position="201"/>
        <end position="224"/>
    </location>
</feature>
<dbReference type="HOGENOM" id="CLU_073564_0_0_3"/>
<dbReference type="InterPro" id="IPR000620">
    <property type="entry name" value="EamA_dom"/>
</dbReference>
<proteinExistence type="inferred from homology"/>
<dbReference type="SUPFAM" id="SSF103481">
    <property type="entry name" value="Multidrug resistance efflux transporter EmrE"/>
    <property type="match status" value="2"/>
</dbReference>
<feature type="transmembrane region" description="Helical" evidence="2">
    <location>
        <begin position="170"/>
        <end position="189"/>
    </location>
</feature>
<accession>Q119I4</accession>
<dbReference type="OrthoDB" id="517612at2"/>
<evidence type="ECO:0000259" key="3">
    <source>
        <dbReference type="Pfam" id="PF00892"/>
    </source>
</evidence>
<keyword evidence="2" id="KW-1133">Transmembrane helix</keyword>
<name>Q119I4_TRIEI</name>
<organism evidence="4">
    <name type="scientific">Trichodesmium erythraeum (strain IMS101)</name>
    <dbReference type="NCBI Taxonomy" id="203124"/>
    <lineage>
        <taxon>Bacteria</taxon>
        <taxon>Bacillati</taxon>
        <taxon>Cyanobacteriota</taxon>
        <taxon>Cyanophyceae</taxon>
        <taxon>Oscillatoriophycideae</taxon>
        <taxon>Oscillatoriales</taxon>
        <taxon>Microcoleaceae</taxon>
        <taxon>Trichodesmium</taxon>
    </lineage>
</organism>
<feature type="domain" description="EamA" evidence="3">
    <location>
        <begin position="174"/>
        <end position="308"/>
    </location>
</feature>
<protein>
    <recommendedName>
        <fullName evidence="3">EamA domain-containing protein</fullName>
    </recommendedName>
</protein>
<dbReference type="STRING" id="203124.Tery_0371"/>
<dbReference type="Pfam" id="PF00892">
    <property type="entry name" value="EamA"/>
    <property type="match status" value="1"/>
</dbReference>
<dbReference type="InterPro" id="IPR037185">
    <property type="entry name" value="EmrE-like"/>
</dbReference>
<feature type="transmembrane region" description="Helical" evidence="2">
    <location>
        <begin position="291"/>
        <end position="308"/>
    </location>
</feature>
<comment type="similarity">
    <text evidence="1">Belongs to the EamA transporter family.</text>
</comment>
<dbReference type="eggNOG" id="COG0697">
    <property type="taxonomic scope" value="Bacteria"/>
</dbReference>
<dbReference type="PANTHER" id="PTHR22911">
    <property type="entry name" value="ACYL-MALONYL CONDENSING ENZYME-RELATED"/>
    <property type="match status" value="1"/>
</dbReference>
<dbReference type="EMBL" id="CP000393">
    <property type="protein sequence ID" value="ABG49840.1"/>
    <property type="molecule type" value="Genomic_DNA"/>
</dbReference>
<feature type="transmembrane region" description="Helical" evidence="2">
    <location>
        <begin position="116"/>
        <end position="137"/>
    </location>
</feature>
<dbReference type="AlphaFoldDB" id="Q119I4"/>
<evidence type="ECO:0000256" key="2">
    <source>
        <dbReference type="SAM" id="Phobius"/>
    </source>
</evidence>
<reference evidence="4" key="1">
    <citation type="submission" date="2006-06" db="EMBL/GenBank/DDBJ databases">
        <title>Complete sequence of Trichodesmium erythraeum IMS101.</title>
        <authorList>
            <consortium name="US DOE Joint Genome Institute"/>
            <person name="Copeland A."/>
            <person name="Lucas S."/>
            <person name="Lapidus A."/>
            <person name="Barry K."/>
            <person name="Detter J.C."/>
            <person name="Glavina del Rio T."/>
            <person name="Hammon N."/>
            <person name="Israni S."/>
            <person name="Dalin E."/>
            <person name="Tice H."/>
            <person name="Pitluck S."/>
            <person name="Kiss H."/>
            <person name="Munk A.C."/>
            <person name="Brettin T."/>
            <person name="Bruce D."/>
            <person name="Han C."/>
            <person name="Tapia R."/>
            <person name="Gilna P."/>
            <person name="Schmutz J."/>
            <person name="Larimer F."/>
            <person name="Land M."/>
            <person name="Hauser L."/>
            <person name="Kyrpides N."/>
            <person name="Kim E."/>
            <person name="Richardson P."/>
        </authorList>
    </citation>
    <scope>NUCLEOTIDE SEQUENCE [LARGE SCALE GENOMIC DNA]</scope>
    <source>
        <strain evidence="4">IMS101</strain>
    </source>
</reference>
<keyword evidence="2" id="KW-0812">Transmembrane</keyword>
<sequence length="315" mass="34989">MFGLIIVLLASFCFCFQNVIVRILFNEQTILGIFETGGFVIPNLQNSFLLMFMRMVLVVPLMASFATKLYPLTWQDIRKLGNHEAYPMLGRSLLGGVLMFLYLALLYVSIGLIETGIALTLFFAYPIFTSLFSWIFLGIPPTKFRWMIMVIVLVGTFLTIPYTQTTSDDYYNGIGVIFALASAVAYALYTVNAQKSFETIHLVPFTWISFATTLGLSSISLLIWQGDNADLNWTPMWVGGFLSAIVTLSGHLMFNYGIKLIGASTAATIGATNPSLTAILAWLTIQETINGLQIMGIAIVTMGILFLSQEHKRLF</sequence>
<feature type="transmembrane region" description="Helical" evidence="2">
    <location>
        <begin position="266"/>
        <end position="285"/>
    </location>
</feature>
<dbReference type="PANTHER" id="PTHR22911:SF137">
    <property type="entry name" value="SOLUTE CARRIER FAMILY 35 MEMBER G2-RELATED"/>
    <property type="match status" value="1"/>
</dbReference>
<dbReference type="GO" id="GO:0016020">
    <property type="term" value="C:membrane"/>
    <property type="evidence" value="ECO:0007669"/>
    <property type="project" value="InterPro"/>
</dbReference>